<reference evidence="2" key="1">
    <citation type="journal article" date="2020" name="Stud. Mycol.">
        <title>101 Dothideomycetes genomes: a test case for predicting lifestyles and emergence of pathogens.</title>
        <authorList>
            <person name="Haridas S."/>
            <person name="Albert R."/>
            <person name="Binder M."/>
            <person name="Bloem J."/>
            <person name="Labutti K."/>
            <person name="Salamov A."/>
            <person name="Andreopoulos B."/>
            <person name="Baker S."/>
            <person name="Barry K."/>
            <person name="Bills G."/>
            <person name="Bluhm B."/>
            <person name="Cannon C."/>
            <person name="Castanera R."/>
            <person name="Culley D."/>
            <person name="Daum C."/>
            <person name="Ezra D."/>
            <person name="Gonzalez J."/>
            <person name="Henrissat B."/>
            <person name="Kuo A."/>
            <person name="Liang C."/>
            <person name="Lipzen A."/>
            <person name="Lutzoni F."/>
            <person name="Magnuson J."/>
            <person name="Mondo S."/>
            <person name="Nolan M."/>
            <person name="Ohm R."/>
            <person name="Pangilinan J."/>
            <person name="Park H.-J."/>
            <person name="Ramirez L."/>
            <person name="Alfaro M."/>
            <person name="Sun H."/>
            <person name="Tritt A."/>
            <person name="Yoshinaga Y."/>
            <person name="Zwiers L.-H."/>
            <person name="Turgeon B."/>
            <person name="Goodwin S."/>
            <person name="Spatafora J."/>
            <person name="Crous P."/>
            <person name="Grigoriev I."/>
        </authorList>
    </citation>
    <scope>NUCLEOTIDE SEQUENCE</scope>
    <source>
        <strain evidence="2">CBS 113818</strain>
    </source>
</reference>
<evidence type="ECO:0000313" key="2">
    <source>
        <dbReference type="EMBL" id="KAF2829976.1"/>
    </source>
</evidence>
<dbReference type="AlphaFoldDB" id="A0A6A7A9U6"/>
<keyword evidence="3" id="KW-1185">Reference proteome</keyword>
<feature type="region of interest" description="Disordered" evidence="1">
    <location>
        <begin position="40"/>
        <end position="67"/>
    </location>
</feature>
<proteinExistence type="predicted"/>
<evidence type="ECO:0000256" key="1">
    <source>
        <dbReference type="SAM" id="MobiDB-lite"/>
    </source>
</evidence>
<evidence type="ECO:0000313" key="3">
    <source>
        <dbReference type="Proteomes" id="UP000799424"/>
    </source>
</evidence>
<feature type="non-terminal residue" evidence="2">
    <location>
        <position position="565"/>
    </location>
</feature>
<name>A0A6A7A9U6_9PLEO</name>
<dbReference type="Proteomes" id="UP000799424">
    <property type="component" value="Unassembled WGS sequence"/>
</dbReference>
<feature type="region of interest" description="Disordered" evidence="1">
    <location>
        <begin position="149"/>
        <end position="171"/>
    </location>
</feature>
<accession>A0A6A7A9U6</accession>
<feature type="non-terminal residue" evidence="2">
    <location>
        <position position="1"/>
    </location>
</feature>
<feature type="region of interest" description="Disordered" evidence="1">
    <location>
        <begin position="271"/>
        <end position="314"/>
    </location>
</feature>
<feature type="compositionally biased region" description="Polar residues" evidence="1">
    <location>
        <begin position="42"/>
        <end position="54"/>
    </location>
</feature>
<dbReference type="OrthoDB" id="3785702at2759"/>
<feature type="compositionally biased region" description="Polar residues" evidence="1">
    <location>
        <begin position="149"/>
        <end position="167"/>
    </location>
</feature>
<protein>
    <submittedName>
        <fullName evidence="2">Uncharacterized protein</fullName>
    </submittedName>
</protein>
<gene>
    <name evidence="2" type="ORF">CC86DRAFT_276302</name>
</gene>
<sequence length="565" mass="64529">SSPRPCPSSATSPSIYTVDSFNAYTATGANRRPSAFRRLRSSIGTVSSHPTSQRPAVEPSDFRAPSEQQEKRFVDSIGVVCPGVCDRPQCAHPLAHFVSTFRICQPIEYTTALADHGLTYTDYSRLRTALKIFLEDQVVDAKIRESQESLPYTSEEQQHESSAQGKPTTRKRRNTFLDTTEGLPKSRQQADALNLLLEDITANLRERGVPVVVCVSSYSLFAPHRIAEAHIQILHAPLSPQNRSRFITPEARSGQRLSFIDSFSIAAAEPRSISTSRPNLEGRSASEPIARTQTSKYRHQTSQNRDRSRPWPLWPNAIPSRKRQLMNDNADRYGVDPYFRAWLRAGINSRTRSSTYAKYMIEQEDDPFVNRRLQYIDATSRGTLVWDVLAHGAKAWQEQFPSSVNRAKYEHNRKLECRKTIEYGARLRILRFGFRHAIFPPYTPEMEELGLSKAAYQIIISNIADIHANLTWSTKCPVSYMLSSLSKIRRRSTEDALMKVSEYIRELNASQRRIVWTIEKIPGVYDRGLARDRTEWEISAWNGEDPLELLIELERWAIIDKRLNI</sequence>
<dbReference type="EMBL" id="MU006220">
    <property type="protein sequence ID" value="KAF2829976.1"/>
    <property type="molecule type" value="Genomic_DNA"/>
</dbReference>
<feature type="compositionally biased region" description="Polar residues" evidence="1">
    <location>
        <begin position="291"/>
        <end position="303"/>
    </location>
</feature>
<organism evidence="2 3">
    <name type="scientific">Ophiobolus disseminans</name>
    <dbReference type="NCBI Taxonomy" id="1469910"/>
    <lineage>
        <taxon>Eukaryota</taxon>
        <taxon>Fungi</taxon>
        <taxon>Dikarya</taxon>
        <taxon>Ascomycota</taxon>
        <taxon>Pezizomycotina</taxon>
        <taxon>Dothideomycetes</taxon>
        <taxon>Pleosporomycetidae</taxon>
        <taxon>Pleosporales</taxon>
        <taxon>Pleosporineae</taxon>
        <taxon>Phaeosphaeriaceae</taxon>
        <taxon>Ophiobolus</taxon>
    </lineage>
</organism>